<organism evidence="5 6">
    <name type="scientific">Paralvinella palmiformis</name>
    <dbReference type="NCBI Taxonomy" id="53620"/>
    <lineage>
        <taxon>Eukaryota</taxon>
        <taxon>Metazoa</taxon>
        <taxon>Spiralia</taxon>
        <taxon>Lophotrochozoa</taxon>
        <taxon>Annelida</taxon>
        <taxon>Polychaeta</taxon>
        <taxon>Sedentaria</taxon>
        <taxon>Canalipalpata</taxon>
        <taxon>Terebellida</taxon>
        <taxon>Terebelliformia</taxon>
        <taxon>Alvinellidae</taxon>
        <taxon>Paralvinella</taxon>
    </lineage>
</organism>
<evidence type="ECO:0000259" key="2">
    <source>
        <dbReference type="Pfam" id="PF19031"/>
    </source>
</evidence>
<evidence type="ECO:0000259" key="4">
    <source>
        <dbReference type="Pfam" id="PF19033"/>
    </source>
</evidence>
<sequence length="451" mass="51975">MICDTKLIMSKKSDISLVNFFVFNPEFGPKEGEEHKKILFFHPPATDIDTKIKNVGLCEAITKFTGTFTDRPCQSLHTQKLRQLFYEPEPNYWVVLTVTVPYSTKTKDGQTYLEYHDEDVQDSVYEAVLHQCYKMFKSLEHFFSKYLITLKLGQSDMLDVFNGIHFLPLDKNMYLRIQCFINLLEATFPHILYTAFLYQDQLVWSGLEQEDMRVLYTYLTTNLFPAYMEQEFQGLKATSSSSSLTSLHSHYGKYILGPTNLADESSAGRIPRLYINKDQAVLECHLLVYKAHSASVCLVIDGNYGLMFDLFKRLDKFLGPQLSALASDIGDYYARKPQSSSESQFKYVYFNLMNLAQKTSIHTDSRKLAVTGVSPDVIKLISDLNEDLTSCHIQDGEMIIKTWNDCWVVCKKADQREVYIILNQKNANLIEINEEVKKLCASQFTNIFFMD</sequence>
<dbReference type="AlphaFoldDB" id="A0AAD9JG90"/>
<dbReference type="PANTHER" id="PTHR13056:SF0">
    <property type="entry name" value="VACUOLAR FUSION PROTEIN CCZ1 HOMOLOG-RELATED"/>
    <property type="match status" value="1"/>
</dbReference>
<keyword evidence="6" id="KW-1185">Reference proteome</keyword>
<feature type="domain" description="CCZ1/INTU/HSP4 first Longin" evidence="2">
    <location>
        <begin position="18"/>
        <end position="137"/>
    </location>
</feature>
<protein>
    <recommendedName>
        <fullName evidence="7">Vacuolar fusion protein CCZ1 homolog</fullName>
    </recommendedName>
</protein>
<dbReference type="InterPro" id="IPR043988">
    <property type="entry name" value="CCZ1/INTU_longin_2"/>
</dbReference>
<dbReference type="EMBL" id="JAODUP010000339">
    <property type="protein sequence ID" value="KAK2152106.1"/>
    <property type="molecule type" value="Genomic_DNA"/>
</dbReference>
<evidence type="ECO:0000313" key="6">
    <source>
        <dbReference type="Proteomes" id="UP001208570"/>
    </source>
</evidence>
<evidence type="ECO:0000313" key="5">
    <source>
        <dbReference type="EMBL" id="KAK2152106.1"/>
    </source>
</evidence>
<name>A0AAD9JG90_9ANNE</name>
<evidence type="ECO:0000256" key="1">
    <source>
        <dbReference type="ARBA" id="ARBA00005352"/>
    </source>
</evidence>
<dbReference type="InterPro" id="IPR043987">
    <property type="entry name" value="CCZ1/INTU/HSP4_longin_1"/>
</dbReference>
<dbReference type="InterPro" id="IPR043989">
    <property type="entry name" value="CCZ1/INTU/HSP4_longin_3"/>
</dbReference>
<accession>A0AAD9JG90</accession>
<reference evidence="5" key="1">
    <citation type="journal article" date="2023" name="Mol. Biol. Evol.">
        <title>Third-Generation Sequencing Reveals the Adaptive Role of the Epigenome in Three Deep-Sea Polychaetes.</title>
        <authorList>
            <person name="Perez M."/>
            <person name="Aroh O."/>
            <person name="Sun Y."/>
            <person name="Lan Y."/>
            <person name="Juniper S.K."/>
            <person name="Young C.R."/>
            <person name="Angers B."/>
            <person name="Qian P.Y."/>
        </authorList>
    </citation>
    <scope>NUCLEOTIDE SEQUENCE</scope>
    <source>
        <strain evidence="5">P08H-3</strain>
    </source>
</reference>
<dbReference type="InterPro" id="IPR013176">
    <property type="entry name" value="Ccz1"/>
</dbReference>
<dbReference type="PANTHER" id="PTHR13056">
    <property type="entry name" value="VACUOLAR FUSION PROTEIN CCZ1 HOMOLOG-RELATED"/>
    <property type="match status" value="1"/>
</dbReference>
<comment type="caution">
    <text evidence="5">The sequence shown here is derived from an EMBL/GenBank/DDBJ whole genome shotgun (WGS) entry which is preliminary data.</text>
</comment>
<comment type="similarity">
    <text evidence="1">Belongs to the CCZ1 family.</text>
</comment>
<feature type="domain" description="CCZ1/INTU second Longin" evidence="3">
    <location>
        <begin position="191"/>
        <end position="319"/>
    </location>
</feature>
<dbReference type="Pfam" id="PF19033">
    <property type="entry name" value="Intu_longin_3"/>
    <property type="match status" value="1"/>
</dbReference>
<proteinExistence type="inferred from homology"/>
<feature type="domain" description="CCZ1/INTU/HPS4 third Longin" evidence="4">
    <location>
        <begin position="341"/>
        <end position="439"/>
    </location>
</feature>
<dbReference type="GO" id="GO:0035658">
    <property type="term" value="C:Mon1-Ccz1 complex"/>
    <property type="evidence" value="ECO:0007669"/>
    <property type="project" value="InterPro"/>
</dbReference>
<gene>
    <name evidence="5" type="ORF">LSH36_339g00079</name>
</gene>
<evidence type="ECO:0008006" key="7">
    <source>
        <dbReference type="Google" id="ProtNLM"/>
    </source>
</evidence>
<dbReference type="Pfam" id="PF19032">
    <property type="entry name" value="Intu_longin_2"/>
    <property type="match status" value="1"/>
</dbReference>
<evidence type="ECO:0000259" key="3">
    <source>
        <dbReference type="Pfam" id="PF19032"/>
    </source>
</evidence>
<dbReference type="GO" id="GO:0016192">
    <property type="term" value="P:vesicle-mediated transport"/>
    <property type="evidence" value="ECO:0007669"/>
    <property type="project" value="InterPro"/>
</dbReference>
<dbReference type="Pfam" id="PF19031">
    <property type="entry name" value="Intu_longin_1"/>
    <property type="match status" value="1"/>
</dbReference>
<dbReference type="Proteomes" id="UP001208570">
    <property type="component" value="Unassembled WGS sequence"/>
</dbReference>